<dbReference type="EMBL" id="MCRJ01000217">
    <property type="protein sequence ID" value="ODN66914.1"/>
    <property type="molecule type" value="Genomic_DNA"/>
</dbReference>
<name>A0A1E3GSC4_9HYPH</name>
<gene>
    <name evidence="2" type="ORF">A6302_04420</name>
</gene>
<dbReference type="SUPFAM" id="SSF69318">
    <property type="entry name" value="Integrin alpha N-terminal domain"/>
    <property type="match status" value="1"/>
</dbReference>
<evidence type="ECO:0000256" key="1">
    <source>
        <dbReference type="ARBA" id="ARBA00023180"/>
    </source>
</evidence>
<protein>
    <submittedName>
        <fullName evidence="2">FG-GAP repeat protein</fullName>
    </submittedName>
</protein>
<dbReference type="InterPro" id="IPR000413">
    <property type="entry name" value="Integrin_alpha"/>
</dbReference>
<dbReference type="InterPro" id="IPR028994">
    <property type="entry name" value="Integrin_alpha_N"/>
</dbReference>
<dbReference type="Gene3D" id="2.130.10.130">
    <property type="entry name" value="Integrin alpha, N-terminal"/>
    <property type="match status" value="1"/>
</dbReference>
<organism evidence="2 3">
    <name type="scientific">Methylobrevis pamukkalensis</name>
    <dbReference type="NCBI Taxonomy" id="1439726"/>
    <lineage>
        <taxon>Bacteria</taxon>
        <taxon>Pseudomonadati</taxon>
        <taxon>Pseudomonadota</taxon>
        <taxon>Alphaproteobacteria</taxon>
        <taxon>Hyphomicrobiales</taxon>
        <taxon>Pleomorphomonadaceae</taxon>
        <taxon>Methylobrevis</taxon>
    </lineage>
</organism>
<sequence length="246" mass="24754">MVYGSADRTSNVQHDDFDGDSGFRITDNSHSIYLTALPAALGDINNDGFDDFAISSKGDSIIFLGSATNASDTDIANLPAAAGFVIAGAESIAAAGDIDGDGETEFFVGDTDASDGDARMYVVSADTLAAASDLDDIAAGADLVIRGDGGTLVVAAAGDYNGDGIGDFLVDDAASGTPNSRLKLVFGGQSGEIDLADLQAGQGFAITGATTPMRPGALPPLATSTATVWTTSLSVRRASRNGTGPM</sequence>
<evidence type="ECO:0000313" key="3">
    <source>
        <dbReference type="Proteomes" id="UP000094622"/>
    </source>
</evidence>
<keyword evidence="1" id="KW-0325">Glycoprotein</keyword>
<dbReference type="Proteomes" id="UP000094622">
    <property type="component" value="Unassembled WGS sequence"/>
</dbReference>
<comment type="caution">
    <text evidence="2">The sequence shown here is derived from an EMBL/GenBank/DDBJ whole genome shotgun (WGS) entry which is preliminary data.</text>
</comment>
<dbReference type="GO" id="GO:0007155">
    <property type="term" value="P:cell adhesion"/>
    <property type="evidence" value="ECO:0007669"/>
    <property type="project" value="InterPro"/>
</dbReference>
<dbReference type="PRINTS" id="PR01185">
    <property type="entry name" value="INTEGRINA"/>
</dbReference>
<keyword evidence="3" id="KW-1185">Reference proteome</keyword>
<reference evidence="2 3" key="1">
    <citation type="submission" date="2016-07" db="EMBL/GenBank/DDBJ databases">
        <title>Draft Genome Sequence of Methylobrevis pamukkalensis PK2.</title>
        <authorList>
            <person name="Vasilenko O.V."/>
            <person name="Doronina N.V."/>
            <person name="Shmareva M.N."/>
            <person name="Tarlachkov S.V."/>
            <person name="Mustakhimov I."/>
            <person name="Trotsenko Y.A."/>
        </authorList>
    </citation>
    <scope>NUCLEOTIDE SEQUENCE [LARGE SCALE GENOMIC DNA]</scope>
    <source>
        <strain evidence="2 3">PK2</strain>
    </source>
</reference>
<dbReference type="RefSeq" id="WP_069308475.1">
    <property type="nucleotide sequence ID" value="NZ_MCRJ01000217.1"/>
</dbReference>
<proteinExistence type="predicted"/>
<dbReference type="GO" id="GO:0008305">
    <property type="term" value="C:integrin complex"/>
    <property type="evidence" value="ECO:0007669"/>
    <property type="project" value="InterPro"/>
</dbReference>
<accession>A0A1E3GSC4</accession>
<dbReference type="AlphaFoldDB" id="A0A1E3GSC4"/>
<evidence type="ECO:0000313" key="2">
    <source>
        <dbReference type="EMBL" id="ODN66914.1"/>
    </source>
</evidence>